<feature type="compositionally biased region" description="Low complexity" evidence="1">
    <location>
        <begin position="67"/>
        <end position="76"/>
    </location>
</feature>
<dbReference type="EMBL" id="JASCZI010122787">
    <property type="protein sequence ID" value="MED6164731.1"/>
    <property type="molecule type" value="Genomic_DNA"/>
</dbReference>
<evidence type="ECO:0000313" key="3">
    <source>
        <dbReference type="Proteomes" id="UP001341840"/>
    </source>
</evidence>
<name>A0ABU6UTS7_9FABA</name>
<reference evidence="2 3" key="1">
    <citation type="journal article" date="2023" name="Plants (Basel)">
        <title>Bridging the Gap: Combining Genomics and Transcriptomics Approaches to Understand Stylosanthes scabra, an Orphan Legume from the Brazilian Caatinga.</title>
        <authorList>
            <person name="Ferreira-Neto J.R.C."/>
            <person name="da Silva M.D."/>
            <person name="Binneck E."/>
            <person name="de Melo N.F."/>
            <person name="da Silva R.H."/>
            <person name="de Melo A.L.T.M."/>
            <person name="Pandolfi V."/>
            <person name="Bustamante F.O."/>
            <person name="Brasileiro-Vidal A.C."/>
            <person name="Benko-Iseppon A.M."/>
        </authorList>
    </citation>
    <scope>NUCLEOTIDE SEQUENCE [LARGE SCALE GENOMIC DNA]</scope>
    <source>
        <tissue evidence="2">Leaves</tissue>
    </source>
</reference>
<evidence type="ECO:0000313" key="2">
    <source>
        <dbReference type="EMBL" id="MED6164731.1"/>
    </source>
</evidence>
<organism evidence="2 3">
    <name type="scientific">Stylosanthes scabra</name>
    <dbReference type="NCBI Taxonomy" id="79078"/>
    <lineage>
        <taxon>Eukaryota</taxon>
        <taxon>Viridiplantae</taxon>
        <taxon>Streptophyta</taxon>
        <taxon>Embryophyta</taxon>
        <taxon>Tracheophyta</taxon>
        <taxon>Spermatophyta</taxon>
        <taxon>Magnoliopsida</taxon>
        <taxon>eudicotyledons</taxon>
        <taxon>Gunneridae</taxon>
        <taxon>Pentapetalae</taxon>
        <taxon>rosids</taxon>
        <taxon>fabids</taxon>
        <taxon>Fabales</taxon>
        <taxon>Fabaceae</taxon>
        <taxon>Papilionoideae</taxon>
        <taxon>50 kb inversion clade</taxon>
        <taxon>dalbergioids sensu lato</taxon>
        <taxon>Dalbergieae</taxon>
        <taxon>Pterocarpus clade</taxon>
        <taxon>Stylosanthes</taxon>
    </lineage>
</organism>
<gene>
    <name evidence="2" type="ORF">PIB30_093022</name>
</gene>
<proteinExistence type="predicted"/>
<comment type="caution">
    <text evidence="2">The sequence shown here is derived from an EMBL/GenBank/DDBJ whole genome shotgun (WGS) entry which is preliminary data.</text>
</comment>
<evidence type="ECO:0000256" key="1">
    <source>
        <dbReference type="SAM" id="MobiDB-lite"/>
    </source>
</evidence>
<dbReference type="Proteomes" id="UP001341840">
    <property type="component" value="Unassembled WGS sequence"/>
</dbReference>
<protein>
    <submittedName>
        <fullName evidence="2">Uncharacterized protein</fullName>
    </submittedName>
</protein>
<keyword evidence="3" id="KW-1185">Reference proteome</keyword>
<accession>A0ABU6UTS7</accession>
<feature type="region of interest" description="Disordered" evidence="1">
    <location>
        <begin position="1"/>
        <end position="92"/>
    </location>
</feature>
<feature type="compositionally biased region" description="Polar residues" evidence="1">
    <location>
        <begin position="1"/>
        <end position="11"/>
    </location>
</feature>
<feature type="compositionally biased region" description="Basic and acidic residues" evidence="1">
    <location>
        <begin position="50"/>
        <end position="65"/>
    </location>
</feature>
<feature type="compositionally biased region" description="Low complexity" evidence="1">
    <location>
        <begin position="27"/>
        <end position="49"/>
    </location>
</feature>
<sequence>MSGTQSITGGSDPNGALLCSGSTVPIGQVSSTASAQSSAAVSVSVGRTRSNMESEQKQFHDDNRSKSTTGGSLSLGANGGNNGNRSRPRPRVEPLLMNHQPIGNWPPYGMPLNYTPATVPLNQRGPVPNSVQFGYVPNNQGIFYANWNLASTSSSSTLSTAMVRHLIIESHLDLVNLLTSHLKTMLDPIVAYTNAKYEQLAKQFDTALGSSEDVANAAYILHGMAMEETCELGDNSEHDEIPIPERIRLIRRDENAENVLHNVVGNGRLA</sequence>